<dbReference type="Pfam" id="PF05190">
    <property type="entry name" value="MutS_IV"/>
    <property type="match status" value="1"/>
</dbReference>
<reference evidence="9" key="1">
    <citation type="submission" date="2013-02" db="EMBL/GenBank/DDBJ databases">
        <authorList>
            <consortium name="The Broad Institute Genome Sequencing Platform"/>
            <person name="Cuomo C."/>
            <person name="Becnel J."/>
            <person name="Sanscrainte N."/>
            <person name="Walker B."/>
            <person name="Young S.K."/>
            <person name="Zeng Q."/>
            <person name="Gargeya S."/>
            <person name="Fitzgerald M."/>
            <person name="Haas B."/>
            <person name="Abouelleil A."/>
            <person name="Alvarado L."/>
            <person name="Arachchi H.M."/>
            <person name="Berlin A.M."/>
            <person name="Chapman S.B."/>
            <person name="Dewar J."/>
            <person name="Goldberg J."/>
            <person name="Griggs A."/>
            <person name="Gujja S."/>
            <person name="Hansen M."/>
            <person name="Howarth C."/>
            <person name="Imamovic A."/>
            <person name="Larimer J."/>
            <person name="McCowan C."/>
            <person name="Murphy C."/>
            <person name="Neiman D."/>
            <person name="Pearson M."/>
            <person name="Priest M."/>
            <person name="Roberts A."/>
            <person name="Saif S."/>
            <person name="Shea T."/>
            <person name="Sisk P."/>
            <person name="Sykes S."/>
            <person name="Wortman J."/>
            <person name="Nusbaum C."/>
            <person name="Birren B."/>
        </authorList>
    </citation>
    <scope>NUCLEOTIDE SEQUENCE [LARGE SCALE GENOMIC DNA]</scope>
    <source>
        <strain evidence="9">PRA339</strain>
    </source>
</reference>
<dbReference type="SMART" id="SM00534">
    <property type="entry name" value="MUTSac"/>
    <property type="match status" value="1"/>
</dbReference>
<dbReference type="VEuPathDB" id="MicrosporidiaDB:H312_01018"/>
<evidence type="ECO:0000256" key="6">
    <source>
        <dbReference type="SAM" id="MobiDB-lite"/>
    </source>
</evidence>
<feature type="region of interest" description="Disordered" evidence="6">
    <location>
        <begin position="1"/>
        <end position="30"/>
    </location>
</feature>
<dbReference type="InterPro" id="IPR007861">
    <property type="entry name" value="DNA_mismatch_repair_MutS_clamp"/>
</dbReference>
<keyword evidence="9" id="KW-1185">Reference proteome</keyword>
<dbReference type="SUPFAM" id="SSF52540">
    <property type="entry name" value="P-loop containing nucleoside triphosphate hydrolases"/>
    <property type="match status" value="1"/>
</dbReference>
<dbReference type="InterPro" id="IPR007695">
    <property type="entry name" value="DNA_mismatch_repair_MutS-lik_N"/>
</dbReference>
<dbReference type="Gene3D" id="3.40.1170.10">
    <property type="entry name" value="DNA repair protein MutS, domain I"/>
    <property type="match status" value="1"/>
</dbReference>
<accession>A0A059F322</accession>
<dbReference type="SUPFAM" id="SSF55271">
    <property type="entry name" value="DNA repair protein MutS, domain I"/>
    <property type="match status" value="1"/>
</dbReference>
<dbReference type="PIRSF" id="PIRSF037677">
    <property type="entry name" value="DNA_mis_repair_Msh6"/>
    <property type="match status" value="1"/>
</dbReference>
<dbReference type="PANTHER" id="PTHR11361:SF148">
    <property type="entry name" value="DNA MISMATCH REPAIR PROTEIN MSH6"/>
    <property type="match status" value="1"/>
</dbReference>
<dbReference type="SUPFAM" id="SSF53150">
    <property type="entry name" value="DNA repair protein MutS, domain II"/>
    <property type="match status" value="1"/>
</dbReference>
<protein>
    <recommendedName>
        <fullName evidence="7">DNA mismatch repair proteins mutS family domain-containing protein</fullName>
    </recommendedName>
</protein>
<dbReference type="InterPro" id="IPR045076">
    <property type="entry name" value="MutS"/>
</dbReference>
<comment type="similarity">
    <text evidence="1">Belongs to the DNA mismatch repair MutS family.</text>
</comment>
<keyword evidence="2" id="KW-0547">Nucleotide-binding</keyword>
<dbReference type="GO" id="GO:0006298">
    <property type="term" value="P:mismatch repair"/>
    <property type="evidence" value="ECO:0007669"/>
    <property type="project" value="InterPro"/>
</dbReference>
<dbReference type="GO" id="GO:0140664">
    <property type="term" value="F:ATP-dependent DNA damage sensor activity"/>
    <property type="evidence" value="ECO:0007669"/>
    <property type="project" value="InterPro"/>
</dbReference>
<feature type="domain" description="DNA mismatch repair proteins mutS family" evidence="7">
    <location>
        <begin position="794"/>
        <end position="810"/>
    </location>
</feature>
<evidence type="ECO:0000256" key="2">
    <source>
        <dbReference type="ARBA" id="ARBA00022741"/>
    </source>
</evidence>
<reference evidence="8 9" key="2">
    <citation type="submission" date="2014-03" db="EMBL/GenBank/DDBJ databases">
        <title>The Genome Sequence of Anncaliia algerae insect isolate PRA339.</title>
        <authorList>
            <consortium name="The Broad Institute Genome Sequencing Platform"/>
            <consortium name="The Broad Institute Genome Sequencing Center for Infectious Disease"/>
            <person name="Cuomo C."/>
            <person name="Becnel J."/>
            <person name="Sanscrainte N."/>
            <person name="Walker B."/>
            <person name="Young S.K."/>
            <person name="Zeng Q."/>
            <person name="Gargeya S."/>
            <person name="Fitzgerald M."/>
            <person name="Haas B."/>
            <person name="Abouelleil A."/>
            <person name="Alvarado L."/>
            <person name="Arachchi H.M."/>
            <person name="Berlin A.M."/>
            <person name="Chapman S.B."/>
            <person name="Dewar J."/>
            <person name="Goldberg J."/>
            <person name="Griggs A."/>
            <person name="Gujja S."/>
            <person name="Hansen M."/>
            <person name="Howarth C."/>
            <person name="Imamovic A."/>
            <person name="Larimer J."/>
            <person name="McCowan C."/>
            <person name="Murphy C."/>
            <person name="Neiman D."/>
            <person name="Pearson M."/>
            <person name="Priest M."/>
            <person name="Roberts A."/>
            <person name="Saif S."/>
            <person name="Shea T."/>
            <person name="Sisk P."/>
            <person name="Sykes S."/>
            <person name="Wortman J."/>
            <person name="Nusbaum C."/>
            <person name="Birren B."/>
        </authorList>
    </citation>
    <scope>NUCLEOTIDE SEQUENCE [LARGE SCALE GENOMIC DNA]</scope>
    <source>
        <strain evidence="8 9">PRA339</strain>
    </source>
</reference>
<dbReference type="HOGENOM" id="CLU_002472_3_1_1"/>
<dbReference type="Gene3D" id="3.40.50.300">
    <property type="entry name" value="P-loop containing nucleotide triphosphate hydrolases"/>
    <property type="match status" value="1"/>
</dbReference>
<evidence type="ECO:0000256" key="4">
    <source>
        <dbReference type="ARBA" id="ARBA00022840"/>
    </source>
</evidence>
<dbReference type="InterPro" id="IPR017261">
    <property type="entry name" value="DNA_mismatch_repair_MutS/MSH"/>
</dbReference>
<name>A0A059F322_9MICR</name>
<dbReference type="AlphaFoldDB" id="A0A059F322"/>
<dbReference type="PROSITE" id="PS00486">
    <property type="entry name" value="DNA_MISMATCH_REPAIR_2"/>
    <property type="match status" value="1"/>
</dbReference>
<dbReference type="EMBL" id="KK365140">
    <property type="protein sequence ID" value="KCZ81565.1"/>
    <property type="molecule type" value="Genomic_DNA"/>
</dbReference>
<dbReference type="Pfam" id="PF01624">
    <property type="entry name" value="MutS_I"/>
    <property type="match status" value="1"/>
</dbReference>
<evidence type="ECO:0000256" key="5">
    <source>
        <dbReference type="ARBA" id="ARBA00023125"/>
    </source>
</evidence>
<dbReference type="InterPro" id="IPR000432">
    <property type="entry name" value="DNA_mismatch_repair_MutS_C"/>
</dbReference>
<dbReference type="Pfam" id="PF00488">
    <property type="entry name" value="MutS_V"/>
    <property type="match status" value="1"/>
</dbReference>
<proteinExistence type="inferred from homology"/>
<dbReference type="Proteomes" id="UP000030655">
    <property type="component" value="Unassembled WGS sequence"/>
</dbReference>
<evidence type="ECO:0000313" key="8">
    <source>
        <dbReference type="EMBL" id="KCZ81565.1"/>
    </source>
</evidence>
<dbReference type="STRING" id="1288291.A0A059F322"/>
<dbReference type="Pfam" id="PF05192">
    <property type="entry name" value="MutS_III"/>
    <property type="match status" value="1"/>
</dbReference>
<dbReference type="InterPro" id="IPR036187">
    <property type="entry name" value="DNA_mismatch_repair_MutS_sf"/>
</dbReference>
<dbReference type="GO" id="GO:0005524">
    <property type="term" value="F:ATP binding"/>
    <property type="evidence" value="ECO:0007669"/>
    <property type="project" value="UniProtKB-KW"/>
</dbReference>
<evidence type="ECO:0000259" key="7">
    <source>
        <dbReference type="PROSITE" id="PS00486"/>
    </source>
</evidence>
<dbReference type="PANTHER" id="PTHR11361">
    <property type="entry name" value="DNA MISMATCH REPAIR PROTEIN MUTS FAMILY MEMBER"/>
    <property type="match status" value="1"/>
</dbReference>
<dbReference type="OrthoDB" id="10252754at2759"/>
<dbReference type="InterPro" id="IPR036678">
    <property type="entry name" value="MutS_con_dom_sf"/>
</dbReference>
<organism evidence="8 9">
    <name type="scientific">Anncaliia algerae PRA339</name>
    <dbReference type="NCBI Taxonomy" id="1288291"/>
    <lineage>
        <taxon>Eukaryota</taxon>
        <taxon>Fungi</taxon>
        <taxon>Fungi incertae sedis</taxon>
        <taxon>Microsporidia</taxon>
        <taxon>Tubulinosematoidea</taxon>
        <taxon>Tubulinosematidae</taxon>
        <taxon>Anncaliia</taxon>
    </lineage>
</organism>
<evidence type="ECO:0000313" key="9">
    <source>
        <dbReference type="Proteomes" id="UP000030655"/>
    </source>
</evidence>
<dbReference type="GO" id="GO:0030983">
    <property type="term" value="F:mismatched DNA binding"/>
    <property type="evidence" value="ECO:0007669"/>
    <property type="project" value="InterPro"/>
</dbReference>
<dbReference type="InterPro" id="IPR016151">
    <property type="entry name" value="DNA_mismatch_repair_MutS_N"/>
</dbReference>
<dbReference type="InterPro" id="IPR007696">
    <property type="entry name" value="DNA_mismatch_repair_MutS_core"/>
</dbReference>
<dbReference type="SUPFAM" id="SSF48334">
    <property type="entry name" value="DNA repair protein MutS, domain III"/>
    <property type="match status" value="1"/>
</dbReference>
<keyword evidence="3" id="KW-0227">DNA damage</keyword>
<sequence length="901" mass="105516">MKKEKKNESPQINTLFSYLSPIKKQNDDEENKENIKNFVFVPLNDEDSSEVIQRKKPKKEETFEEFKLSEDFVSFSSEENEDETVITQRTPISNKQEAKRFSFLADVKDAKGIRRGEEGYDPTTLYISEKEMNALTEFERQFWCIKKDYFDTVVFFKKGKFFELYEDDAEIGSRLFDLKLTERVNMKMAGFPEKSYEYWAGKFLENGYKIAKVDQNENMIAKGLREKDSSKKDKIIKRELKEIVTTGTIYNPEHFKSFNANHLAVIYFSKDISFILYEASFNKIYFSTIKEEKYSNLRNILYAHEIKEIVYEAEEDASEFFDKIKENISVQEGNKYKNFENLEYNIVKKLSNKFNTNEEYKCFMNLINYMAYLKRHSFLETVEVYDLKERESTHIVLDNFTIQNLELFKNNYDGSLNNTLFGSINFCVTGNGQRLLKYFLTYPSKDLKEIERRQNFTKNLENFNIFPSREILKQVGDIERIYGRIFSCNPKAKDVVEYIKALKTICILRNKLNEINLDIPECDSILHEFLNKYLIEGEEIFPEKNSDDELNNLKAKEIEIYDKLMQYLQLKKKELKCDIKFKNIGKEIFQMEISTDVKVPDNFFLVSTTKTTKRFYTLELKELIKEYLENDELIFQSKGSLLKRVIIFLKAYAGKMEDICMRLSELDVFFSYCIFSQRYNTVYPKFTDKLKIFGLRNPIYQNFVETDVLLNESDILILTGPNMGGKSTLMRSICYNIILAQMGMKVFAESFELKVFDNIFTRIGASDNLEKGESTFYVELNETSKILHKSTNNTFIILDELGRGTSVKDGQAIATAVLNYLKDKGCTLIFSTHYFKIVDRITDVNKGFMDVELMNDEVIFKYKLVNGVSNDSMGISVANLANIPNEVIKNALSYKNKLLNK</sequence>
<dbReference type="GO" id="GO:0032301">
    <property type="term" value="C:MutSalpha complex"/>
    <property type="evidence" value="ECO:0007669"/>
    <property type="project" value="TreeGrafter"/>
</dbReference>
<gene>
    <name evidence="8" type="ORF">H312_01018</name>
</gene>
<keyword evidence="5" id="KW-0238">DNA-binding</keyword>
<evidence type="ECO:0000256" key="1">
    <source>
        <dbReference type="ARBA" id="ARBA00006271"/>
    </source>
</evidence>
<keyword evidence="4" id="KW-0067">ATP-binding</keyword>
<evidence type="ECO:0000256" key="3">
    <source>
        <dbReference type="ARBA" id="ARBA00022763"/>
    </source>
</evidence>
<dbReference type="InterPro" id="IPR027417">
    <property type="entry name" value="P-loop_NTPase"/>
</dbReference>
<dbReference type="SMART" id="SM00533">
    <property type="entry name" value="MUTSd"/>
    <property type="match status" value="1"/>
</dbReference>
<dbReference type="Gene3D" id="1.10.1420.10">
    <property type="match status" value="2"/>
</dbReference>